<dbReference type="InterPro" id="IPR008972">
    <property type="entry name" value="Cupredoxin"/>
</dbReference>
<keyword evidence="8" id="KW-0249">Electron transport</keyword>
<evidence type="ECO:0000256" key="15">
    <source>
        <dbReference type="PROSITE-ProRule" id="PRU00433"/>
    </source>
</evidence>
<dbReference type="PRINTS" id="PR01166">
    <property type="entry name" value="CYCOXIDASEII"/>
</dbReference>
<evidence type="ECO:0000256" key="4">
    <source>
        <dbReference type="ARBA" id="ARBA00022617"/>
    </source>
</evidence>
<dbReference type="Proteomes" id="UP000609651">
    <property type="component" value="Unassembled WGS sequence"/>
</dbReference>
<dbReference type="RefSeq" id="WP_171185224.1">
    <property type="nucleotide sequence ID" value="NZ_WTPX01000032.1"/>
</dbReference>
<evidence type="ECO:0000256" key="13">
    <source>
        <dbReference type="ARBA" id="ARBA00024688"/>
    </source>
</evidence>
<name>A0ABX1VCV4_9PLAN</name>
<feature type="domain" description="Cytochrome oxidase subunit II copper A binding" evidence="17">
    <location>
        <begin position="124"/>
        <end position="238"/>
    </location>
</feature>
<evidence type="ECO:0000256" key="16">
    <source>
        <dbReference type="SAM" id="Phobius"/>
    </source>
</evidence>
<keyword evidence="20" id="KW-1185">Reference proteome</keyword>
<comment type="subcellular location">
    <subcellularLocation>
        <location evidence="1">Membrane</location>
        <topology evidence="1">Multi-pass membrane protein</topology>
    </subcellularLocation>
</comment>
<dbReference type="PROSITE" id="PS00078">
    <property type="entry name" value="COX2"/>
    <property type="match status" value="1"/>
</dbReference>
<organism evidence="19 20">
    <name type="scientific">Alienimonas chondri</name>
    <dbReference type="NCBI Taxonomy" id="2681879"/>
    <lineage>
        <taxon>Bacteria</taxon>
        <taxon>Pseudomonadati</taxon>
        <taxon>Planctomycetota</taxon>
        <taxon>Planctomycetia</taxon>
        <taxon>Planctomycetales</taxon>
        <taxon>Planctomycetaceae</taxon>
        <taxon>Alienimonas</taxon>
    </lineage>
</organism>
<proteinExistence type="inferred from homology"/>
<keyword evidence="12 16" id="KW-0472">Membrane</keyword>
<accession>A0ABX1VCV4</accession>
<dbReference type="SUPFAM" id="SSF49503">
    <property type="entry name" value="Cupredoxins"/>
    <property type="match status" value="1"/>
</dbReference>
<keyword evidence="7 15" id="KW-0479">Metal-binding</keyword>
<evidence type="ECO:0000256" key="7">
    <source>
        <dbReference type="ARBA" id="ARBA00022723"/>
    </source>
</evidence>
<keyword evidence="11" id="KW-0186">Copper</keyword>
<dbReference type="InterPro" id="IPR045187">
    <property type="entry name" value="CcO_II"/>
</dbReference>
<dbReference type="InterPro" id="IPR014222">
    <property type="entry name" value="Cyt_c_oxidase_su2"/>
</dbReference>
<evidence type="ECO:0000256" key="1">
    <source>
        <dbReference type="ARBA" id="ARBA00004141"/>
    </source>
</evidence>
<gene>
    <name evidence="19" type="primary">ctaC_2</name>
    <name evidence="19" type="ORF">LzC2_14100</name>
</gene>
<dbReference type="InterPro" id="IPR034236">
    <property type="entry name" value="CuRO_CcO_Caa3_II"/>
</dbReference>
<evidence type="ECO:0000256" key="8">
    <source>
        <dbReference type="ARBA" id="ARBA00022982"/>
    </source>
</evidence>
<evidence type="ECO:0000256" key="9">
    <source>
        <dbReference type="ARBA" id="ARBA00022989"/>
    </source>
</evidence>
<evidence type="ECO:0000256" key="5">
    <source>
        <dbReference type="ARBA" id="ARBA00022660"/>
    </source>
</evidence>
<keyword evidence="10 15" id="KW-0408">Iron</keyword>
<sequence length="341" mass="36569">MTDRPGQVRPPATRLGAMAGAVGLLSAVGMIGCRGTQSALDPAGPAAAGVLSLFWWMLGGGVLIWLAVAGLALYAIVIERPQHEPTATRWWVIGGGVVAPTVILTVLLIYGLQLIPPLVRDAPPGSLTVEVDGVRWWWRVRYLTPDGPVETANEIRLPVDEPVQFLLRSDDVIHSFWIPALGGKMDMIPGRENRLALTADRAGTFRGACAEYCGASHALMNFDVQTLPRQEFDAWLAAQRAPAVEPETELGAAGARLFLQSGCGACHAVRGTAADGGVGPDLTHLGGRRTIGAGMLPNDVEALRRWIRDVDELKPDVDMPAFDHLSEEELRAIAVYLKGLK</sequence>
<dbReference type="Pfam" id="PF00116">
    <property type="entry name" value="COX2"/>
    <property type="match status" value="1"/>
</dbReference>
<comment type="caution">
    <text evidence="19">The sequence shown here is derived from an EMBL/GenBank/DDBJ whole genome shotgun (WGS) entry which is preliminary data.</text>
</comment>
<keyword evidence="3" id="KW-0813">Transport</keyword>
<dbReference type="PROSITE" id="PS51007">
    <property type="entry name" value="CYTC"/>
    <property type="match status" value="1"/>
</dbReference>
<keyword evidence="6 16" id="KW-0812">Transmembrane</keyword>
<reference evidence="19 20" key="1">
    <citation type="journal article" date="2020" name="Syst. Appl. Microbiol.">
        <title>Alienimonas chondri sp. nov., a novel planctomycete isolated from the biofilm of the red alga Chondrus crispus.</title>
        <authorList>
            <person name="Vitorino I."/>
            <person name="Albuquerque L."/>
            <person name="Wiegand S."/>
            <person name="Kallscheuer N."/>
            <person name="da Costa M.S."/>
            <person name="Lobo-da-Cunha A."/>
            <person name="Jogler C."/>
            <person name="Lage O.M."/>
        </authorList>
    </citation>
    <scope>NUCLEOTIDE SEQUENCE [LARGE SCALE GENOMIC DNA]</scope>
    <source>
        <strain evidence="19 20">LzC2</strain>
    </source>
</reference>
<evidence type="ECO:0000256" key="14">
    <source>
        <dbReference type="ARBA" id="ARBA00031399"/>
    </source>
</evidence>
<evidence type="ECO:0000259" key="18">
    <source>
        <dbReference type="PROSITE" id="PS51007"/>
    </source>
</evidence>
<evidence type="ECO:0000313" key="19">
    <source>
        <dbReference type="EMBL" id="NNJ25340.1"/>
    </source>
</evidence>
<comment type="similarity">
    <text evidence="2">Belongs to the cytochrome c oxidase subunit 2 family.</text>
</comment>
<evidence type="ECO:0000256" key="2">
    <source>
        <dbReference type="ARBA" id="ARBA00007866"/>
    </source>
</evidence>
<dbReference type="InterPro" id="IPR009056">
    <property type="entry name" value="Cyt_c-like_dom"/>
</dbReference>
<evidence type="ECO:0000256" key="3">
    <source>
        <dbReference type="ARBA" id="ARBA00022448"/>
    </source>
</evidence>
<feature type="transmembrane region" description="Helical" evidence="16">
    <location>
        <begin position="90"/>
        <end position="112"/>
    </location>
</feature>
<keyword evidence="4 15" id="KW-0349">Heme</keyword>
<keyword evidence="19" id="KW-0560">Oxidoreductase</keyword>
<evidence type="ECO:0000256" key="10">
    <source>
        <dbReference type="ARBA" id="ARBA00023004"/>
    </source>
</evidence>
<evidence type="ECO:0000313" key="20">
    <source>
        <dbReference type="Proteomes" id="UP000609651"/>
    </source>
</evidence>
<comment type="function">
    <text evidence="13">Subunits I and II form the functional core of the enzyme complex. Electrons originating in cytochrome c are transferred via heme a and Cu(A) to the binuclear center formed by heme a3 and Cu(B).</text>
</comment>
<dbReference type="GO" id="GO:0016491">
    <property type="term" value="F:oxidoreductase activity"/>
    <property type="evidence" value="ECO:0007669"/>
    <property type="project" value="UniProtKB-KW"/>
</dbReference>
<dbReference type="NCBIfam" id="TIGR02866">
    <property type="entry name" value="CoxB"/>
    <property type="match status" value="1"/>
</dbReference>
<evidence type="ECO:0000256" key="12">
    <source>
        <dbReference type="ARBA" id="ARBA00023136"/>
    </source>
</evidence>
<evidence type="ECO:0000259" key="17">
    <source>
        <dbReference type="PROSITE" id="PS50857"/>
    </source>
</evidence>
<dbReference type="Pfam" id="PF00034">
    <property type="entry name" value="Cytochrom_C"/>
    <property type="match status" value="1"/>
</dbReference>
<dbReference type="EMBL" id="WTPX01000032">
    <property type="protein sequence ID" value="NNJ25340.1"/>
    <property type="molecule type" value="Genomic_DNA"/>
</dbReference>
<protein>
    <recommendedName>
        <fullName evidence="14">Cytochrome aa3 subunit 2</fullName>
    </recommendedName>
</protein>
<evidence type="ECO:0000256" key="11">
    <source>
        <dbReference type="ARBA" id="ARBA00023008"/>
    </source>
</evidence>
<dbReference type="InterPro" id="IPR001505">
    <property type="entry name" value="Copper_CuA"/>
</dbReference>
<dbReference type="InterPro" id="IPR036909">
    <property type="entry name" value="Cyt_c-like_dom_sf"/>
</dbReference>
<dbReference type="SUPFAM" id="SSF46626">
    <property type="entry name" value="Cytochrome c"/>
    <property type="match status" value="1"/>
</dbReference>
<dbReference type="CDD" id="cd04213">
    <property type="entry name" value="CuRO_CcO_Caa3_II"/>
    <property type="match status" value="1"/>
</dbReference>
<evidence type="ECO:0000256" key="6">
    <source>
        <dbReference type="ARBA" id="ARBA00022692"/>
    </source>
</evidence>
<feature type="domain" description="Cytochrome c" evidence="18">
    <location>
        <begin position="249"/>
        <end position="341"/>
    </location>
</feature>
<dbReference type="PROSITE" id="PS50857">
    <property type="entry name" value="COX2_CUA"/>
    <property type="match status" value="1"/>
</dbReference>
<feature type="transmembrane region" description="Helical" evidence="16">
    <location>
        <begin position="53"/>
        <end position="78"/>
    </location>
</feature>
<dbReference type="PROSITE" id="PS51257">
    <property type="entry name" value="PROKAR_LIPOPROTEIN"/>
    <property type="match status" value="1"/>
</dbReference>
<feature type="transmembrane region" description="Helical" evidence="16">
    <location>
        <begin position="12"/>
        <end position="33"/>
    </location>
</feature>
<dbReference type="PANTHER" id="PTHR22888">
    <property type="entry name" value="CYTOCHROME C OXIDASE, SUBUNIT II"/>
    <property type="match status" value="1"/>
</dbReference>
<dbReference type="Gene3D" id="2.60.40.420">
    <property type="entry name" value="Cupredoxins - blue copper proteins"/>
    <property type="match status" value="1"/>
</dbReference>
<dbReference type="InterPro" id="IPR002429">
    <property type="entry name" value="CcO_II-like_C"/>
</dbReference>
<keyword evidence="9 16" id="KW-1133">Transmembrane helix</keyword>
<keyword evidence="5" id="KW-0679">Respiratory chain</keyword>
<dbReference type="PANTHER" id="PTHR22888:SF9">
    <property type="entry name" value="CYTOCHROME C OXIDASE SUBUNIT 2"/>
    <property type="match status" value="1"/>
</dbReference>